<proteinExistence type="predicted"/>
<comment type="caution">
    <text evidence="2">The sequence shown here is derived from an EMBL/GenBank/DDBJ whole genome shotgun (WGS) entry which is preliminary data.</text>
</comment>
<gene>
    <name evidence="2" type="ORF">GAK31_02382</name>
</gene>
<reference evidence="3" key="1">
    <citation type="journal article" date="2020" name="MBio">
        <title>Horizontal gene transfer to a defensive symbiont with a reduced genome amongst a multipartite beetle microbiome.</title>
        <authorList>
            <person name="Waterworth S.C."/>
            <person name="Florez L.V."/>
            <person name="Rees E.R."/>
            <person name="Hertweck C."/>
            <person name="Kaltenpoth M."/>
            <person name="Kwan J.C."/>
        </authorList>
    </citation>
    <scope>NUCLEOTIDE SEQUENCE [LARGE SCALE GENOMIC DNA]</scope>
</reference>
<dbReference type="Proteomes" id="UP000487117">
    <property type="component" value="Unassembled WGS sequence"/>
</dbReference>
<protein>
    <submittedName>
        <fullName evidence="2">Uncharacterized protein</fullName>
    </submittedName>
</protein>
<name>A0A7V8FG74_STEMA</name>
<organism evidence="2 3">
    <name type="scientific">Stenotrophomonas maltophilia</name>
    <name type="common">Pseudomonas maltophilia</name>
    <name type="synonym">Xanthomonas maltophilia</name>
    <dbReference type="NCBI Taxonomy" id="40324"/>
    <lineage>
        <taxon>Bacteria</taxon>
        <taxon>Pseudomonadati</taxon>
        <taxon>Pseudomonadota</taxon>
        <taxon>Gammaproteobacteria</taxon>
        <taxon>Lysobacterales</taxon>
        <taxon>Lysobacteraceae</taxon>
        <taxon>Stenotrophomonas</taxon>
        <taxon>Stenotrophomonas maltophilia group</taxon>
    </lineage>
</organism>
<accession>A0A7V8FG74</accession>
<evidence type="ECO:0000256" key="1">
    <source>
        <dbReference type="SAM" id="MobiDB-lite"/>
    </source>
</evidence>
<sequence length="38" mass="4163">MQDERSRASPGFFVGSAGPRPASAQRRNQKLTFTEPAL</sequence>
<feature type="region of interest" description="Disordered" evidence="1">
    <location>
        <begin position="1"/>
        <end position="38"/>
    </location>
</feature>
<evidence type="ECO:0000313" key="3">
    <source>
        <dbReference type="Proteomes" id="UP000487117"/>
    </source>
</evidence>
<dbReference type="EMBL" id="WNDS01000003">
    <property type="protein sequence ID" value="KAF1014895.1"/>
    <property type="molecule type" value="Genomic_DNA"/>
</dbReference>
<dbReference type="AlphaFoldDB" id="A0A7V8FG74"/>
<evidence type="ECO:0000313" key="2">
    <source>
        <dbReference type="EMBL" id="KAF1014895.1"/>
    </source>
</evidence>